<name>G7Y649_CLOSI</name>
<keyword evidence="2" id="KW-1185">Reference proteome</keyword>
<evidence type="ECO:0000313" key="2">
    <source>
        <dbReference type="Proteomes" id="UP000008909"/>
    </source>
</evidence>
<accession>G7Y649</accession>
<proteinExistence type="predicted"/>
<dbReference type="Proteomes" id="UP000008909">
    <property type="component" value="Unassembled WGS sequence"/>
</dbReference>
<evidence type="ECO:0008006" key="3">
    <source>
        <dbReference type="Google" id="ProtNLM"/>
    </source>
</evidence>
<reference key="2">
    <citation type="submission" date="2011-10" db="EMBL/GenBank/DDBJ databases">
        <title>The genome and transcriptome sequence of Clonorchis sinensis provide insights into the carcinogenic liver fluke.</title>
        <authorList>
            <person name="Wang X."/>
            <person name="Huang Y."/>
            <person name="Chen W."/>
            <person name="Liu H."/>
            <person name="Guo L."/>
            <person name="Chen Y."/>
            <person name="Luo F."/>
            <person name="Zhou W."/>
            <person name="Sun J."/>
            <person name="Mao Q."/>
            <person name="Liang P."/>
            <person name="Zhou C."/>
            <person name="Tian Y."/>
            <person name="Men J."/>
            <person name="Lv X."/>
            <person name="Huang L."/>
            <person name="Zhou J."/>
            <person name="Hu Y."/>
            <person name="Li R."/>
            <person name="Zhang F."/>
            <person name="Lei H."/>
            <person name="Li X."/>
            <person name="Hu X."/>
            <person name="Liang C."/>
            <person name="Xu J."/>
            <person name="Wu Z."/>
            <person name="Yu X."/>
        </authorList>
    </citation>
    <scope>NUCLEOTIDE SEQUENCE</scope>
    <source>
        <strain>Henan</strain>
    </source>
</reference>
<gene>
    <name evidence="1" type="ORF">CLF_101607</name>
</gene>
<organism evidence="1 2">
    <name type="scientific">Clonorchis sinensis</name>
    <name type="common">Chinese liver fluke</name>
    <dbReference type="NCBI Taxonomy" id="79923"/>
    <lineage>
        <taxon>Eukaryota</taxon>
        <taxon>Metazoa</taxon>
        <taxon>Spiralia</taxon>
        <taxon>Lophotrochozoa</taxon>
        <taxon>Platyhelminthes</taxon>
        <taxon>Trematoda</taxon>
        <taxon>Digenea</taxon>
        <taxon>Opisthorchiida</taxon>
        <taxon>Opisthorchiata</taxon>
        <taxon>Opisthorchiidae</taxon>
        <taxon>Clonorchis</taxon>
    </lineage>
</organism>
<protein>
    <recommendedName>
        <fullName evidence="3">Reverse transcriptase domain-containing protein</fullName>
    </recommendedName>
</protein>
<reference evidence="1" key="1">
    <citation type="journal article" date="2011" name="Genome Biol.">
        <title>The draft genome of the carcinogenic human liver fluke Clonorchis sinensis.</title>
        <authorList>
            <person name="Wang X."/>
            <person name="Chen W."/>
            <person name="Huang Y."/>
            <person name="Sun J."/>
            <person name="Men J."/>
            <person name="Liu H."/>
            <person name="Luo F."/>
            <person name="Guo L."/>
            <person name="Lv X."/>
            <person name="Deng C."/>
            <person name="Zhou C."/>
            <person name="Fan Y."/>
            <person name="Li X."/>
            <person name="Huang L."/>
            <person name="Hu Y."/>
            <person name="Liang C."/>
            <person name="Hu X."/>
            <person name="Xu J."/>
            <person name="Yu X."/>
        </authorList>
    </citation>
    <scope>NUCLEOTIDE SEQUENCE [LARGE SCALE GENOMIC DNA]</scope>
    <source>
        <strain evidence="1">Henan</strain>
    </source>
</reference>
<evidence type="ECO:0000313" key="1">
    <source>
        <dbReference type="EMBL" id="GAA48435.1"/>
    </source>
</evidence>
<dbReference type="AlphaFoldDB" id="G7Y649"/>
<dbReference type="EMBL" id="DF142889">
    <property type="protein sequence ID" value="GAA48435.1"/>
    <property type="molecule type" value="Genomic_DNA"/>
</dbReference>
<sequence>MVASTVCNCEFLASTDGSGMDCVPVTQDATEHSECVRSLTEFMVGRKRTSTILNNSPVVTVNRAFGLRNSGYQIACDGNLIHLEYVDDIVLVFEEKAHVFLNELTKVITSFECLTRRLFMTEFRYSYNHSYHTLSSTVLATKADKGQKGVVSP</sequence>